<keyword evidence="3 8" id="KW-0328">Glycosyltransferase</keyword>
<evidence type="ECO:0000256" key="6">
    <source>
        <dbReference type="ARBA" id="ARBA00022989"/>
    </source>
</evidence>
<dbReference type="InterPro" id="IPR008166">
    <property type="entry name" value="Glyco_transf_92"/>
</dbReference>
<reference evidence="10 11" key="1">
    <citation type="journal article" date="2021" name="Elife">
        <title>Chloroplast acquisition without the gene transfer in kleptoplastic sea slugs, Plakobranchus ocellatus.</title>
        <authorList>
            <person name="Maeda T."/>
            <person name="Takahashi S."/>
            <person name="Yoshida T."/>
            <person name="Shimamura S."/>
            <person name="Takaki Y."/>
            <person name="Nagai Y."/>
            <person name="Toyoda A."/>
            <person name="Suzuki Y."/>
            <person name="Arimoto A."/>
            <person name="Ishii H."/>
            <person name="Satoh N."/>
            <person name="Nishiyama T."/>
            <person name="Hasebe M."/>
            <person name="Maruyama T."/>
            <person name="Minagawa J."/>
            <person name="Obokata J."/>
            <person name="Shigenobu S."/>
        </authorList>
    </citation>
    <scope>NUCLEOTIDE SEQUENCE [LARGE SCALE GENOMIC DNA]</scope>
</reference>
<gene>
    <name evidence="10" type="ORF">PoB_003002700</name>
</gene>
<feature type="compositionally biased region" description="Basic and acidic residues" evidence="9">
    <location>
        <begin position="55"/>
        <end position="66"/>
    </location>
</feature>
<dbReference type="GO" id="GO:0016020">
    <property type="term" value="C:membrane"/>
    <property type="evidence" value="ECO:0007669"/>
    <property type="project" value="UniProtKB-SubCell"/>
</dbReference>
<feature type="region of interest" description="Disordered" evidence="9">
    <location>
        <begin position="27"/>
        <end position="175"/>
    </location>
</feature>
<dbReference type="PANTHER" id="PTHR21461">
    <property type="entry name" value="GLYCOSYLTRANSFERASE FAMILY 92 PROTEIN"/>
    <property type="match status" value="1"/>
</dbReference>
<evidence type="ECO:0000256" key="5">
    <source>
        <dbReference type="ARBA" id="ARBA00022692"/>
    </source>
</evidence>
<dbReference type="EMBL" id="BLXT01003727">
    <property type="protein sequence ID" value="GFO03522.1"/>
    <property type="molecule type" value="Genomic_DNA"/>
</dbReference>
<keyword evidence="5" id="KW-0812">Transmembrane</keyword>
<dbReference type="Proteomes" id="UP000735302">
    <property type="component" value="Unassembled WGS sequence"/>
</dbReference>
<dbReference type="AlphaFoldDB" id="A0AAV4A9E0"/>
<dbReference type="GO" id="GO:0016757">
    <property type="term" value="F:glycosyltransferase activity"/>
    <property type="evidence" value="ECO:0007669"/>
    <property type="project" value="UniProtKB-UniRule"/>
</dbReference>
<dbReference type="GO" id="GO:0005737">
    <property type="term" value="C:cytoplasm"/>
    <property type="evidence" value="ECO:0007669"/>
    <property type="project" value="TreeGrafter"/>
</dbReference>
<keyword evidence="7" id="KW-0472">Membrane</keyword>
<organism evidence="10 11">
    <name type="scientific">Plakobranchus ocellatus</name>
    <dbReference type="NCBI Taxonomy" id="259542"/>
    <lineage>
        <taxon>Eukaryota</taxon>
        <taxon>Metazoa</taxon>
        <taxon>Spiralia</taxon>
        <taxon>Lophotrochozoa</taxon>
        <taxon>Mollusca</taxon>
        <taxon>Gastropoda</taxon>
        <taxon>Heterobranchia</taxon>
        <taxon>Euthyneura</taxon>
        <taxon>Panpulmonata</taxon>
        <taxon>Sacoglossa</taxon>
        <taxon>Placobranchoidea</taxon>
        <taxon>Plakobranchidae</taxon>
        <taxon>Plakobranchus</taxon>
    </lineage>
</organism>
<evidence type="ECO:0000256" key="2">
    <source>
        <dbReference type="ARBA" id="ARBA00007647"/>
    </source>
</evidence>
<evidence type="ECO:0000256" key="3">
    <source>
        <dbReference type="ARBA" id="ARBA00022676"/>
    </source>
</evidence>
<protein>
    <recommendedName>
        <fullName evidence="8">Glycosyltransferase family 92 protein</fullName>
        <ecNumber evidence="8">2.4.1.-</ecNumber>
    </recommendedName>
</protein>
<evidence type="ECO:0000256" key="4">
    <source>
        <dbReference type="ARBA" id="ARBA00022679"/>
    </source>
</evidence>
<evidence type="ECO:0000256" key="7">
    <source>
        <dbReference type="ARBA" id="ARBA00023136"/>
    </source>
</evidence>
<dbReference type="EC" id="2.4.1.-" evidence="8"/>
<keyword evidence="4 8" id="KW-0808">Transferase</keyword>
<evidence type="ECO:0000256" key="1">
    <source>
        <dbReference type="ARBA" id="ARBA00004167"/>
    </source>
</evidence>
<comment type="similarity">
    <text evidence="2 8">Belongs to the glycosyltransferase 92 family.</text>
</comment>
<comment type="subcellular location">
    <subcellularLocation>
        <location evidence="1">Membrane</location>
        <topology evidence="1">Single-pass membrane protein</topology>
    </subcellularLocation>
</comment>
<evidence type="ECO:0000313" key="11">
    <source>
        <dbReference type="Proteomes" id="UP000735302"/>
    </source>
</evidence>
<keyword evidence="6" id="KW-1133">Transmembrane helix</keyword>
<proteinExistence type="inferred from homology"/>
<keyword evidence="11" id="KW-1185">Reference proteome</keyword>
<evidence type="ECO:0000256" key="9">
    <source>
        <dbReference type="SAM" id="MobiDB-lite"/>
    </source>
</evidence>
<dbReference type="Pfam" id="PF01697">
    <property type="entry name" value="Glyco_transf_92"/>
    <property type="match status" value="1"/>
</dbReference>
<comment type="caution">
    <text evidence="10">The sequence shown here is derived from an EMBL/GenBank/DDBJ whole genome shotgun (WGS) entry which is preliminary data.</text>
</comment>
<accession>A0AAV4A9E0</accession>
<evidence type="ECO:0000256" key="8">
    <source>
        <dbReference type="RuleBase" id="RU366017"/>
    </source>
</evidence>
<feature type="compositionally biased region" description="Polar residues" evidence="9">
    <location>
        <begin position="70"/>
        <end position="80"/>
    </location>
</feature>
<name>A0AAV4A9E0_9GAST</name>
<dbReference type="PANTHER" id="PTHR21461:SF69">
    <property type="entry name" value="GLYCOSYLTRANSFERASE FAMILY 92 PROTEIN"/>
    <property type="match status" value="1"/>
</dbReference>
<feature type="compositionally biased region" description="Basic and acidic residues" evidence="9">
    <location>
        <begin position="123"/>
        <end position="141"/>
    </location>
</feature>
<evidence type="ECO:0000313" key="10">
    <source>
        <dbReference type="EMBL" id="GFO03522.1"/>
    </source>
</evidence>
<sequence length="646" mass="73275">MLKIFFMKSPEPRYRNNLILASEKYSPLTEELSTPSTQTEEHPGNQRKFAAAEQTKMKEKAPENKVLDNNAKNSVKSGNQAVLPAAERRKPETIPAPSKISDETPKQIIKPGNQRKPVLADQTKIKKEPPSDNVLKDKAQDTVKSGNPTKSPLADKKNLKEMSSSSKIPDNSVKDTLKTDNRTAEQMIEEIRSLWDKENYEDVVRLPNISLSERPPDFQEVKDLGSILYVHSALWQDDHVRITVIKLLKVPMDNALCVLWYSTDPGARPYFVKAVVKDLFSYYFKNACGYIKCLVKEGEGRSDKIPVFVSLVDGRNITSGIKVTLPIENRDKHENPDELFTAGQGGATGSIAGKDRVVEFTVCIPTMFKFNDAAILVEKLEMVKLLGAGRVVLYNFYVRANVQAVLNMYTREYAAGREKLEVVVHSWKLPPIIIHYRGQIASIDDCLHRYKWRSRYIVFDDLDELVIPLQHANWSGLIAERERVHPNYAAFMIRSTIMNRDISSPAKGFETEAFRLGSNVLRVTKRDDFIWPPRMRSKLIVNPRKIEALQVHIVEEAYGRTDVVPPEQAMLYHYRMPVRNSCEDVRDTRVADKYGKRLALALKAAWSKLEGVSLGPKPSNKTIRKRCLPQAIAVQTKLSNETKSKS</sequence>